<sequence>MPKVLIIGRYVLFFWMGENGEPVHIHISVKRAEANATKFWLLSNGGCRLANNNSGIPDKDLRKLAKAVTLNHTLICRAWCEAFGAESLVFID</sequence>
<accession>A0A943YZH7</accession>
<organism evidence="1 2">
    <name type="scientific">Slackia piriformis</name>
    <dbReference type="NCBI Taxonomy" id="626934"/>
    <lineage>
        <taxon>Bacteria</taxon>
        <taxon>Bacillati</taxon>
        <taxon>Actinomycetota</taxon>
        <taxon>Coriobacteriia</taxon>
        <taxon>Eggerthellales</taxon>
        <taxon>Eggerthellaceae</taxon>
        <taxon>Slackia</taxon>
    </lineage>
</organism>
<evidence type="ECO:0000313" key="2">
    <source>
        <dbReference type="Proteomes" id="UP000727506"/>
    </source>
</evidence>
<dbReference type="InterPro" id="IPR025427">
    <property type="entry name" value="DUF4160"/>
</dbReference>
<dbReference type="Pfam" id="PF13711">
    <property type="entry name" value="DUF4160"/>
    <property type="match status" value="1"/>
</dbReference>
<dbReference type="EMBL" id="JAGZSV010000175">
    <property type="protein sequence ID" value="MBS6941387.1"/>
    <property type="molecule type" value="Genomic_DNA"/>
</dbReference>
<proteinExistence type="predicted"/>
<evidence type="ECO:0000313" key="1">
    <source>
        <dbReference type="EMBL" id="MBS6941387.1"/>
    </source>
</evidence>
<protein>
    <submittedName>
        <fullName evidence="1">DUF4160 domain-containing protein</fullName>
    </submittedName>
</protein>
<dbReference type="Proteomes" id="UP000727506">
    <property type="component" value="Unassembled WGS sequence"/>
</dbReference>
<dbReference type="AlphaFoldDB" id="A0A943YZH7"/>
<gene>
    <name evidence="1" type="ORF">KH142_07940</name>
</gene>
<name>A0A943YZH7_9ACTN</name>
<comment type="caution">
    <text evidence="1">The sequence shown here is derived from an EMBL/GenBank/DDBJ whole genome shotgun (WGS) entry which is preliminary data.</text>
</comment>
<reference evidence="1" key="1">
    <citation type="submission" date="2021-02" db="EMBL/GenBank/DDBJ databases">
        <title>Infant gut strain persistence is associated with maternal origin, phylogeny, and functional potential including surface adhesion and iron acquisition.</title>
        <authorList>
            <person name="Lou Y.C."/>
        </authorList>
    </citation>
    <scope>NUCLEOTIDE SEQUENCE</scope>
    <source>
        <strain evidence="1">L2_039_000G1_dasL2_039_000G1_concoct_11</strain>
    </source>
</reference>